<accession>W7XCQ4</accession>
<dbReference type="AlphaFoldDB" id="W7XCQ4"/>
<evidence type="ECO:0000313" key="1">
    <source>
        <dbReference type="EMBL" id="EWS75262.1"/>
    </source>
</evidence>
<dbReference type="InterPro" id="IPR009030">
    <property type="entry name" value="Growth_fac_rcpt_cys_sf"/>
</dbReference>
<protein>
    <submittedName>
        <fullName evidence="1">Uncharacterized protein</fullName>
    </submittedName>
</protein>
<sequence length="255" mass="29916">MIEEDNTKVRYLYVFQYNKGEYQKINYDELLQVQNGQEFDCEDLIMRYGEQMTGYFKILSVSEVVDNLLQQKLSPNYSVKIVKNLFRFKLKIRLSSLGIVSIKIMVQSQVFISKGDDKITINSFETLICENGQYLNQQRQSDDDICSPTPTTCELPNPKNICNCENFYYQKSTQKCIQCDSQMKFDESKDSCQNICPEGYFYKYSDCFKCIPNCLVCKDDKACIQCDQNNGFYLDFKKDGCTCKQGYYRMQRNQK</sequence>
<dbReference type="EMBL" id="GG662749">
    <property type="protein sequence ID" value="EWS75262.1"/>
    <property type="molecule type" value="Genomic_DNA"/>
</dbReference>
<dbReference type="Gene3D" id="2.10.220.10">
    <property type="entry name" value="Hormone Receptor, Insulin-like Growth Factor Receptor 1, Chain A, domain 2"/>
    <property type="match status" value="1"/>
</dbReference>
<dbReference type="Proteomes" id="UP000009168">
    <property type="component" value="Unassembled WGS sequence"/>
</dbReference>
<dbReference type="KEGG" id="tet:TTHERM_000083479"/>
<keyword evidence="2" id="KW-1185">Reference proteome</keyword>
<gene>
    <name evidence="1" type="ORF">TTHERM_000083479</name>
</gene>
<reference evidence="2" key="1">
    <citation type="journal article" date="2006" name="PLoS Biol.">
        <title>Macronuclear genome sequence of the ciliate Tetrahymena thermophila, a model eukaryote.</title>
        <authorList>
            <person name="Eisen J.A."/>
            <person name="Coyne R.S."/>
            <person name="Wu M."/>
            <person name="Wu D."/>
            <person name="Thiagarajan M."/>
            <person name="Wortman J.R."/>
            <person name="Badger J.H."/>
            <person name="Ren Q."/>
            <person name="Amedeo P."/>
            <person name="Jones K.M."/>
            <person name="Tallon L.J."/>
            <person name="Delcher A.L."/>
            <person name="Salzberg S.L."/>
            <person name="Silva J.C."/>
            <person name="Haas B.J."/>
            <person name="Majoros W.H."/>
            <person name="Farzad M."/>
            <person name="Carlton J.M."/>
            <person name="Smith R.K. Jr."/>
            <person name="Garg J."/>
            <person name="Pearlman R.E."/>
            <person name="Karrer K.M."/>
            <person name="Sun L."/>
            <person name="Manning G."/>
            <person name="Elde N.C."/>
            <person name="Turkewitz A.P."/>
            <person name="Asai D.J."/>
            <person name="Wilkes D.E."/>
            <person name="Wang Y."/>
            <person name="Cai H."/>
            <person name="Collins K."/>
            <person name="Stewart B.A."/>
            <person name="Lee S.R."/>
            <person name="Wilamowska K."/>
            <person name="Weinberg Z."/>
            <person name="Ruzzo W.L."/>
            <person name="Wloga D."/>
            <person name="Gaertig J."/>
            <person name="Frankel J."/>
            <person name="Tsao C.-C."/>
            <person name="Gorovsky M.A."/>
            <person name="Keeling P.J."/>
            <person name="Waller R.F."/>
            <person name="Patron N.J."/>
            <person name="Cherry J.M."/>
            <person name="Stover N.A."/>
            <person name="Krieger C.J."/>
            <person name="del Toro C."/>
            <person name="Ryder H.F."/>
            <person name="Williamson S.C."/>
            <person name="Barbeau R.A."/>
            <person name="Hamilton E.P."/>
            <person name="Orias E."/>
        </authorList>
    </citation>
    <scope>NUCLEOTIDE SEQUENCE [LARGE SCALE GENOMIC DNA]</scope>
    <source>
        <strain evidence="2">SB210</strain>
    </source>
</reference>
<proteinExistence type="predicted"/>
<evidence type="ECO:0000313" key="2">
    <source>
        <dbReference type="Proteomes" id="UP000009168"/>
    </source>
</evidence>
<dbReference type="RefSeq" id="XP_012652253.1">
    <property type="nucleotide sequence ID" value="XM_012796799.1"/>
</dbReference>
<dbReference type="SUPFAM" id="SSF57184">
    <property type="entry name" value="Growth factor receptor domain"/>
    <property type="match status" value="1"/>
</dbReference>
<organism evidence="1 2">
    <name type="scientific">Tetrahymena thermophila (strain SB210)</name>
    <dbReference type="NCBI Taxonomy" id="312017"/>
    <lineage>
        <taxon>Eukaryota</taxon>
        <taxon>Sar</taxon>
        <taxon>Alveolata</taxon>
        <taxon>Ciliophora</taxon>
        <taxon>Intramacronucleata</taxon>
        <taxon>Oligohymenophorea</taxon>
        <taxon>Hymenostomatida</taxon>
        <taxon>Tetrahymenina</taxon>
        <taxon>Tetrahymenidae</taxon>
        <taxon>Tetrahymena</taxon>
    </lineage>
</organism>
<dbReference type="GeneID" id="24437166"/>
<name>W7XCQ4_TETTS</name>
<dbReference type="InParanoid" id="W7XCQ4"/>